<protein>
    <submittedName>
        <fullName evidence="8">Solute carrier family 25 member 33</fullName>
    </submittedName>
</protein>
<feature type="repeat" description="Solcar" evidence="6">
    <location>
        <begin position="3"/>
        <end position="88"/>
    </location>
</feature>
<organism evidence="8">
    <name type="scientific">Lygus hesperus</name>
    <name type="common">Western plant bug</name>
    <dbReference type="NCBI Taxonomy" id="30085"/>
    <lineage>
        <taxon>Eukaryota</taxon>
        <taxon>Metazoa</taxon>
        <taxon>Ecdysozoa</taxon>
        <taxon>Arthropoda</taxon>
        <taxon>Hexapoda</taxon>
        <taxon>Insecta</taxon>
        <taxon>Pterygota</taxon>
        <taxon>Neoptera</taxon>
        <taxon>Paraneoptera</taxon>
        <taxon>Hemiptera</taxon>
        <taxon>Heteroptera</taxon>
        <taxon>Panheteroptera</taxon>
        <taxon>Cimicomorpha</taxon>
        <taxon>Miridae</taxon>
        <taxon>Mirini</taxon>
        <taxon>Lygus</taxon>
    </lineage>
</organism>
<dbReference type="Gene3D" id="1.50.40.10">
    <property type="entry name" value="Mitochondrial carrier domain"/>
    <property type="match status" value="1"/>
</dbReference>
<dbReference type="InterPro" id="IPR018108">
    <property type="entry name" value="MCP_transmembrane"/>
</dbReference>
<dbReference type="PANTHER" id="PTHR24089">
    <property type="entry name" value="SOLUTE CARRIER FAMILY 25"/>
    <property type="match status" value="1"/>
</dbReference>
<evidence type="ECO:0000313" key="8">
    <source>
        <dbReference type="EMBL" id="JAG09668.1"/>
    </source>
</evidence>
<reference evidence="8" key="2">
    <citation type="submission" date="2014-07" db="EMBL/GenBank/DDBJ databases">
        <authorList>
            <person name="Hull J."/>
        </authorList>
    </citation>
    <scope>NUCLEOTIDE SEQUENCE</scope>
</reference>
<dbReference type="EMBL" id="GDHC01019046">
    <property type="protein sequence ID" value="JAP99582.1"/>
    <property type="molecule type" value="Transcribed_RNA"/>
</dbReference>
<evidence type="ECO:0000256" key="7">
    <source>
        <dbReference type="RuleBase" id="RU000488"/>
    </source>
</evidence>
<reference evidence="8" key="1">
    <citation type="journal article" date="2014" name="PLoS ONE">
        <title>Transcriptome-Based Identification of ABC Transporters in the Western Tarnished Plant Bug Lygus hesperus.</title>
        <authorList>
            <person name="Hull J.J."/>
            <person name="Chaney K."/>
            <person name="Geib S.M."/>
            <person name="Fabrick J.A."/>
            <person name="Brent C.S."/>
            <person name="Walsh D."/>
            <person name="Lavine L.C."/>
        </authorList>
    </citation>
    <scope>NUCLEOTIDE SEQUENCE</scope>
</reference>
<sequence>MMEKFVLKCGAGGMSATIAGIVVYPGEVVRLRLMSGEKRFKGIFHTCRLIYRETYSLHNFYRGLGASLLQRVPDMLINFATYETVKYSILDSTQMHTTKDDYA</sequence>
<dbReference type="AlphaFoldDB" id="A0A0A9WT62"/>
<name>A0A0A9WT62_LYGHE</name>
<evidence type="ECO:0000256" key="4">
    <source>
        <dbReference type="ARBA" id="ARBA00022737"/>
    </source>
</evidence>
<accession>A0A0A9WT62</accession>
<evidence type="ECO:0000256" key="6">
    <source>
        <dbReference type="PROSITE-ProRule" id="PRU00282"/>
    </source>
</evidence>
<evidence type="ECO:0000256" key="5">
    <source>
        <dbReference type="ARBA" id="ARBA00023136"/>
    </source>
</evidence>
<evidence type="ECO:0000256" key="3">
    <source>
        <dbReference type="ARBA" id="ARBA00022692"/>
    </source>
</evidence>
<dbReference type="SUPFAM" id="SSF103506">
    <property type="entry name" value="Mitochondrial carrier"/>
    <property type="match status" value="1"/>
</dbReference>
<dbReference type="PROSITE" id="PS50920">
    <property type="entry name" value="SOLCAR"/>
    <property type="match status" value="1"/>
</dbReference>
<dbReference type="EMBL" id="GBHO01033936">
    <property type="protein sequence ID" value="JAG09668.1"/>
    <property type="molecule type" value="Transcribed_RNA"/>
</dbReference>
<gene>
    <name evidence="8" type="primary">SLC25A33</name>
    <name evidence="8" type="ORF">CM83_1478</name>
    <name evidence="9" type="ORF">g.2755</name>
</gene>
<dbReference type="InterPro" id="IPR023395">
    <property type="entry name" value="MCP_dom_sf"/>
</dbReference>
<comment type="subcellular location">
    <subcellularLocation>
        <location evidence="1">Membrane</location>
        <topology evidence="1">Multi-pass membrane protein</topology>
    </subcellularLocation>
</comment>
<comment type="similarity">
    <text evidence="2 7">Belongs to the mitochondrial carrier (TC 2.A.29) family.</text>
</comment>
<reference evidence="9" key="3">
    <citation type="journal article" date="2016" name="Gigascience">
        <title>De novo construction of an expanded transcriptome assembly for the western tarnished plant bug, Lygus hesperus.</title>
        <authorList>
            <person name="Tassone E.E."/>
            <person name="Geib S.M."/>
            <person name="Hall B."/>
            <person name="Fabrick J.A."/>
            <person name="Brent C.S."/>
            <person name="Hull J.J."/>
        </authorList>
    </citation>
    <scope>NUCLEOTIDE SEQUENCE</scope>
</reference>
<dbReference type="GO" id="GO:0016020">
    <property type="term" value="C:membrane"/>
    <property type="evidence" value="ECO:0007669"/>
    <property type="project" value="UniProtKB-SubCell"/>
</dbReference>
<proteinExistence type="inferred from homology"/>
<keyword evidence="4" id="KW-0677">Repeat</keyword>
<keyword evidence="3 6" id="KW-0812">Transmembrane</keyword>
<evidence type="ECO:0000313" key="9">
    <source>
        <dbReference type="EMBL" id="JAP99582.1"/>
    </source>
</evidence>
<dbReference type="Pfam" id="PF00153">
    <property type="entry name" value="Mito_carr"/>
    <property type="match status" value="1"/>
</dbReference>
<evidence type="ECO:0000256" key="1">
    <source>
        <dbReference type="ARBA" id="ARBA00004141"/>
    </source>
</evidence>
<evidence type="ECO:0000256" key="2">
    <source>
        <dbReference type="ARBA" id="ARBA00006375"/>
    </source>
</evidence>
<keyword evidence="5 6" id="KW-0472">Membrane</keyword>
<keyword evidence="7" id="KW-0813">Transport</keyword>